<dbReference type="RefSeq" id="XP_060120576.1">
    <property type="nucleotide sequence ID" value="XM_060264593.1"/>
</dbReference>
<sequence length="936" mass="104757">MRLIVSYCGREIEVKQTLWQFQTFDHFLDCVSLATGILYDSIICITKQGVQVNEDVMDELLQQKLHTDFEFYVYDRELLYADVDAIVPQLEMELEPRISVPPPVLPMPPTPRSLDVLVAWARDAQLASEARHASAVELHTCIERIHASTCVGLANLQSHTDGIKNAVNKLEEIASRELASMEDLLKRHELDLYVLSRIVIHPKLLGKAPEESETRQRTLGDYVSATKMRMVAEVCGKELEQLQERYAATLQTEFHLSVDLADLVSEVEQTHLGPSTETLTQIQGTYPRLLEAVHKIEAQCLPDDNGWPVADKLSADDVAQLNTMAKGVSDDEATIVQSLECLTSDRNELVHRHLNLVQDISSLQSDYAELGAALAEIDAAFSSPKLDGFKHLTRLKKMLWAYGASLIEGVRRSEFTRLFMDKAQRLAELMAQFSEAELMRRKEHAVHVMAQLPWEVVIDTHPPALDISTKRRETRSTHTFDREDITSFFQQLDALDAEISDADPSRSWSPVSEVRYELQQLADRLDHAQDTFTTIARRELQLDDDDVTEDGSEKSGAPPSPHRSQRDDEALRRQLVLAHERTQRLEAELARRTAEWSDERQALQLAADTAQSRLEASVRSDLAQSINDPVAAQLARLGERMRTLQVNGDAKDVERLRTDLANAQAQLGQGSSLWQDVRPLVARTKALHAYARAPDALNLADLPQEVDDAEMSEAETLAALRTLDVPQFYTEMYSRLEWLVAHARRWQKSSRSTQEKYNVLAAAAREKLSVAHFAPGCLALFLPTRFSNNYWAAFNVGDPNYYVRPTDSLAQYMAKHEWLVARITSVETCVAQPGNECMSAGTTYYLLDIEGYEDPAVLLRSPGPVRRVSDPFHGAARTSRSSSLSGSAAPWQPRADAPQLALTVDGSAQKLATPRVPSTATQALTRIQRASSSATP</sequence>
<dbReference type="GO" id="GO:0034045">
    <property type="term" value="C:phagophore assembly site membrane"/>
    <property type="evidence" value="ECO:0007669"/>
    <property type="project" value="UniProtKB-SubCell"/>
</dbReference>
<comment type="subunit">
    <text evidence="6">Homodimer.</text>
</comment>
<dbReference type="GO" id="GO:0019901">
    <property type="term" value="F:protein kinase binding"/>
    <property type="evidence" value="ECO:0007669"/>
    <property type="project" value="TreeGrafter"/>
</dbReference>
<keyword evidence="4 6" id="KW-0072">Autophagy</keyword>
<dbReference type="GO" id="GO:1990316">
    <property type="term" value="C:Atg1/ULK1 kinase complex"/>
    <property type="evidence" value="ECO:0007669"/>
    <property type="project" value="TreeGrafter"/>
</dbReference>
<keyword evidence="3 6" id="KW-0653">Protein transport</keyword>
<feature type="compositionally biased region" description="Polar residues" evidence="7">
    <location>
        <begin position="916"/>
        <end position="936"/>
    </location>
</feature>
<dbReference type="GO" id="GO:0061709">
    <property type="term" value="P:reticulophagy"/>
    <property type="evidence" value="ECO:0007669"/>
    <property type="project" value="TreeGrafter"/>
</dbReference>
<evidence type="ECO:0000313" key="10">
    <source>
        <dbReference type="EMBL" id="WFD37679.1"/>
    </source>
</evidence>
<keyword evidence="11" id="KW-1185">Reference proteome</keyword>
<feature type="domain" description="Autophagy protein ATG17-like" evidence="8">
    <location>
        <begin position="115"/>
        <end position="443"/>
    </location>
</feature>
<proteinExistence type="inferred from homology"/>
<dbReference type="PANTHER" id="PTHR13222:SF1">
    <property type="entry name" value="RB1-INDUCIBLE COILED-COIL PROTEIN 1"/>
    <property type="match status" value="1"/>
</dbReference>
<dbReference type="GO" id="GO:0015031">
    <property type="term" value="P:protein transport"/>
    <property type="evidence" value="ECO:0007669"/>
    <property type="project" value="UniProtKB-KW"/>
</dbReference>
<dbReference type="Pfam" id="PF10377">
    <property type="entry name" value="ATG11"/>
    <property type="match status" value="1"/>
</dbReference>
<reference evidence="10" key="1">
    <citation type="submission" date="2023-03" db="EMBL/GenBank/DDBJ databases">
        <title>Mating type loci evolution in Malassezia.</title>
        <authorList>
            <person name="Coelho M.A."/>
        </authorList>
    </citation>
    <scope>NUCLEOTIDE SEQUENCE</scope>
    <source>
        <strain evidence="10">CBS 9431</strain>
    </source>
</reference>
<dbReference type="GO" id="GO:0034727">
    <property type="term" value="P:piecemeal microautophagy of the nucleus"/>
    <property type="evidence" value="ECO:0007669"/>
    <property type="project" value="TreeGrafter"/>
</dbReference>
<dbReference type="Pfam" id="PF04108">
    <property type="entry name" value="ATG17_like"/>
    <property type="match status" value="1"/>
</dbReference>
<evidence type="ECO:0000256" key="2">
    <source>
        <dbReference type="ARBA" id="ARBA00022448"/>
    </source>
</evidence>
<dbReference type="InterPro" id="IPR040040">
    <property type="entry name" value="ATG11"/>
</dbReference>
<keyword evidence="6" id="KW-0472">Membrane</keyword>
<feature type="region of interest" description="Disordered" evidence="7">
    <location>
        <begin position="540"/>
        <end position="569"/>
    </location>
</feature>
<evidence type="ECO:0000256" key="4">
    <source>
        <dbReference type="ARBA" id="ARBA00023006"/>
    </source>
</evidence>
<dbReference type="AlphaFoldDB" id="A0AAF0J994"/>
<evidence type="ECO:0000259" key="8">
    <source>
        <dbReference type="Pfam" id="PF04108"/>
    </source>
</evidence>
<evidence type="ECO:0000259" key="9">
    <source>
        <dbReference type="Pfam" id="PF10377"/>
    </source>
</evidence>
<dbReference type="GO" id="GO:0005774">
    <property type="term" value="C:vacuolar membrane"/>
    <property type="evidence" value="ECO:0007669"/>
    <property type="project" value="UniProtKB-SubCell"/>
</dbReference>
<gene>
    <name evidence="10" type="primary">ATG11</name>
    <name evidence="10" type="ORF">MJAP1_000626</name>
</gene>
<dbReference type="Proteomes" id="UP001217754">
    <property type="component" value="Chromosome 1"/>
</dbReference>
<evidence type="ECO:0000256" key="6">
    <source>
        <dbReference type="RuleBase" id="RU367075"/>
    </source>
</evidence>
<dbReference type="GeneID" id="85224275"/>
<comment type="subcellular location">
    <subcellularLocation>
        <location evidence="6">Preautophagosomal structure membrane</location>
        <topology evidence="6">Peripheral membrane protein</topology>
    </subcellularLocation>
    <subcellularLocation>
        <location evidence="6">Vacuole membrane</location>
        <topology evidence="6">Peripheral membrane protein</topology>
    </subcellularLocation>
    <text evidence="6">During pexophagy, accumulates in the vacuolar membrane region, where the peroxisomes contact the vacuole.</text>
</comment>
<feature type="compositionally biased region" description="Low complexity" evidence="7">
    <location>
        <begin position="874"/>
        <end position="889"/>
    </location>
</feature>
<evidence type="ECO:0000256" key="1">
    <source>
        <dbReference type="ARBA" id="ARBA00009729"/>
    </source>
</evidence>
<accession>A0AAF0J994</accession>
<comment type="function">
    <text evidence="6">Involved in cytoplasm to vacuole transport (Cvt), pexophagy, mitophagy and nucleophagy. Recruits mitochondria for their selective degradation via autophagy (mitophagy) during starvation. Works as scaffold proteins that recruit ATG proteins to the pre-autophagosome (PAS), the site of vesicle/autophagosome formation. Required for the Cvt vesicles completion.</text>
</comment>
<dbReference type="EMBL" id="CP119958">
    <property type="protein sequence ID" value="WFD37679.1"/>
    <property type="molecule type" value="Genomic_DNA"/>
</dbReference>
<dbReference type="GO" id="GO:0060090">
    <property type="term" value="F:molecular adaptor activity"/>
    <property type="evidence" value="ECO:0007669"/>
    <property type="project" value="TreeGrafter"/>
</dbReference>
<evidence type="ECO:0000256" key="7">
    <source>
        <dbReference type="SAM" id="MobiDB-lite"/>
    </source>
</evidence>
<dbReference type="InterPro" id="IPR019460">
    <property type="entry name" value="Atg11_C"/>
</dbReference>
<name>A0AAF0J994_9BASI</name>
<dbReference type="PANTHER" id="PTHR13222">
    <property type="entry name" value="RB1-INDUCIBLE COILED-COIL"/>
    <property type="match status" value="1"/>
</dbReference>
<feature type="domain" description="Autophagy-related protein 11 C-terminal" evidence="9">
    <location>
        <begin position="731"/>
        <end position="849"/>
    </location>
</feature>
<dbReference type="GO" id="GO:0000422">
    <property type="term" value="P:autophagy of mitochondrion"/>
    <property type="evidence" value="ECO:0007669"/>
    <property type="project" value="TreeGrafter"/>
</dbReference>
<protein>
    <recommendedName>
        <fullName evidence="6">Autophagy-related protein 11</fullName>
    </recommendedName>
</protein>
<evidence type="ECO:0000256" key="5">
    <source>
        <dbReference type="ARBA" id="ARBA00023054"/>
    </source>
</evidence>
<dbReference type="InterPro" id="IPR045326">
    <property type="entry name" value="ATG17-like_dom"/>
</dbReference>
<dbReference type="GO" id="GO:0034517">
    <property type="term" value="P:ribophagy"/>
    <property type="evidence" value="ECO:0007669"/>
    <property type="project" value="TreeGrafter"/>
</dbReference>
<dbReference type="GO" id="GO:1903599">
    <property type="term" value="P:positive regulation of autophagy of mitochondrion"/>
    <property type="evidence" value="ECO:0007669"/>
    <property type="project" value="UniProtKB-UniRule"/>
</dbReference>
<organism evidence="10 11">
    <name type="scientific">Malassezia japonica</name>
    <dbReference type="NCBI Taxonomy" id="223818"/>
    <lineage>
        <taxon>Eukaryota</taxon>
        <taxon>Fungi</taxon>
        <taxon>Dikarya</taxon>
        <taxon>Basidiomycota</taxon>
        <taxon>Ustilaginomycotina</taxon>
        <taxon>Malasseziomycetes</taxon>
        <taxon>Malasseziales</taxon>
        <taxon>Malasseziaceae</taxon>
        <taxon>Malassezia</taxon>
    </lineage>
</organism>
<dbReference type="GO" id="GO:0000045">
    <property type="term" value="P:autophagosome assembly"/>
    <property type="evidence" value="ECO:0007669"/>
    <property type="project" value="UniProtKB-UniRule"/>
</dbReference>
<comment type="similarity">
    <text evidence="1 6">Belongs to the ATG11 family.</text>
</comment>
<keyword evidence="6" id="KW-0926">Vacuole</keyword>
<feature type="region of interest" description="Disordered" evidence="7">
    <location>
        <begin position="869"/>
        <end position="936"/>
    </location>
</feature>
<keyword evidence="5" id="KW-0175">Coiled coil</keyword>
<keyword evidence="2 6" id="KW-0813">Transport</keyword>
<evidence type="ECO:0000313" key="11">
    <source>
        <dbReference type="Proteomes" id="UP001217754"/>
    </source>
</evidence>
<evidence type="ECO:0000256" key="3">
    <source>
        <dbReference type="ARBA" id="ARBA00022927"/>
    </source>
</evidence>